<evidence type="ECO:0000256" key="1">
    <source>
        <dbReference type="SAM" id="MobiDB-lite"/>
    </source>
</evidence>
<name>A0AB34IYE4_PRYPA</name>
<evidence type="ECO:0000313" key="2">
    <source>
        <dbReference type="EMBL" id="KAL1508103.1"/>
    </source>
</evidence>
<dbReference type="AlphaFoldDB" id="A0AB34IYE4"/>
<keyword evidence="3" id="KW-1185">Reference proteome</keyword>
<feature type="region of interest" description="Disordered" evidence="1">
    <location>
        <begin position="1"/>
        <end position="22"/>
    </location>
</feature>
<dbReference type="Proteomes" id="UP001515480">
    <property type="component" value="Unassembled WGS sequence"/>
</dbReference>
<accession>A0AB34IYE4</accession>
<reference evidence="2 3" key="1">
    <citation type="journal article" date="2024" name="Science">
        <title>Giant polyketide synthase enzymes in the biosynthesis of giant marine polyether toxins.</title>
        <authorList>
            <person name="Fallon T.R."/>
            <person name="Shende V.V."/>
            <person name="Wierzbicki I.H."/>
            <person name="Pendleton A.L."/>
            <person name="Watervoot N.F."/>
            <person name="Auber R.P."/>
            <person name="Gonzalez D.J."/>
            <person name="Wisecaver J.H."/>
            <person name="Moore B.S."/>
        </authorList>
    </citation>
    <scope>NUCLEOTIDE SEQUENCE [LARGE SCALE GENOMIC DNA]</scope>
    <source>
        <strain evidence="2 3">12B1</strain>
    </source>
</reference>
<dbReference type="EMBL" id="JBGBPQ010000017">
    <property type="protein sequence ID" value="KAL1508103.1"/>
    <property type="molecule type" value="Genomic_DNA"/>
</dbReference>
<organism evidence="2 3">
    <name type="scientific">Prymnesium parvum</name>
    <name type="common">Toxic golden alga</name>
    <dbReference type="NCBI Taxonomy" id="97485"/>
    <lineage>
        <taxon>Eukaryota</taxon>
        <taxon>Haptista</taxon>
        <taxon>Haptophyta</taxon>
        <taxon>Prymnesiophyceae</taxon>
        <taxon>Prymnesiales</taxon>
        <taxon>Prymnesiaceae</taxon>
        <taxon>Prymnesium</taxon>
    </lineage>
</organism>
<protein>
    <recommendedName>
        <fullName evidence="4">Protein xylosyltransferase</fullName>
    </recommendedName>
</protein>
<gene>
    <name evidence="2" type="ORF">AB1Y20_007696</name>
</gene>
<evidence type="ECO:0008006" key="4">
    <source>
        <dbReference type="Google" id="ProtNLM"/>
    </source>
</evidence>
<sequence>MARRGAADGSAHARARSGERPPGRFALLCHGFIGTMHQTPSESIRYAMPPDPRVSSASAASHLLHVVAPHAATGGVDVFVHSWNPLLSRLVDAAYGDALRASLHEPVDPSLHKVRSQALSIGRAALLMRAHERRHAHAYRLALVVRNDLVVGAQVRLEALLPQHVWFALICCWYEPETPRERRAAAARCGAPSAGRRADTLLSPCRISHQWGMGRQQEAEADLGYYVMDWWFAAAPSVVLSWLDIATHWEKYMSALRARVKGGAVFSHYVWPVHVHDMINQTASVRFADLQTALARNALGLLRKSLPLRDCPYATLNGAPVPPHKSAQAMLDLPQREADFDEAGLYFGRFSRRMAPMARMCPYTQQPEPIVCCGQRCGEMTCDAATRQGLNATRRVVESVATRVGRMLNKSVIRDSNFSYMRVWVNHTHQVVHKCERVKPGTVTAHLRHQNACTEEILDSRNTAG</sequence>
<comment type="caution">
    <text evidence="2">The sequence shown here is derived from an EMBL/GenBank/DDBJ whole genome shotgun (WGS) entry which is preliminary data.</text>
</comment>
<proteinExistence type="predicted"/>
<evidence type="ECO:0000313" key="3">
    <source>
        <dbReference type="Proteomes" id="UP001515480"/>
    </source>
</evidence>